<proteinExistence type="predicted"/>
<sequence length="104" mass="11612">MTIQDHLPETSMTMFPSCACRCQRATTAQFSMAHTSSSYANQGLACSSHHGPLNEMPRSRSKLSFHYFRLLRWPTAMGPPVWTQQLNIPFSSGKLGLSSTISYL</sequence>
<evidence type="ECO:0000313" key="1">
    <source>
        <dbReference type="EMBL" id="PKA63952.1"/>
    </source>
</evidence>
<reference evidence="1 2" key="1">
    <citation type="journal article" date="2017" name="Nature">
        <title>The Apostasia genome and the evolution of orchids.</title>
        <authorList>
            <person name="Zhang G.Q."/>
            <person name="Liu K.W."/>
            <person name="Li Z."/>
            <person name="Lohaus R."/>
            <person name="Hsiao Y.Y."/>
            <person name="Niu S.C."/>
            <person name="Wang J.Y."/>
            <person name="Lin Y.C."/>
            <person name="Xu Q."/>
            <person name="Chen L.J."/>
            <person name="Yoshida K."/>
            <person name="Fujiwara S."/>
            <person name="Wang Z.W."/>
            <person name="Zhang Y.Q."/>
            <person name="Mitsuda N."/>
            <person name="Wang M."/>
            <person name="Liu G.H."/>
            <person name="Pecoraro L."/>
            <person name="Huang H.X."/>
            <person name="Xiao X.J."/>
            <person name="Lin M."/>
            <person name="Wu X.Y."/>
            <person name="Wu W.L."/>
            <person name="Chen Y.Y."/>
            <person name="Chang S.B."/>
            <person name="Sakamoto S."/>
            <person name="Ohme-Takagi M."/>
            <person name="Yagi M."/>
            <person name="Zeng S.J."/>
            <person name="Shen C.Y."/>
            <person name="Yeh C.M."/>
            <person name="Luo Y.B."/>
            <person name="Tsai W.C."/>
            <person name="Van de Peer Y."/>
            <person name="Liu Z.J."/>
        </authorList>
    </citation>
    <scope>NUCLEOTIDE SEQUENCE [LARGE SCALE GENOMIC DNA]</scope>
    <source>
        <strain evidence="2">cv. Shenzhen</strain>
        <tissue evidence="1">Stem</tissue>
    </source>
</reference>
<dbReference type="AlphaFoldDB" id="A0A2I0B829"/>
<protein>
    <submittedName>
        <fullName evidence="1">Uncharacterized protein</fullName>
    </submittedName>
</protein>
<organism evidence="1 2">
    <name type="scientific">Apostasia shenzhenica</name>
    <dbReference type="NCBI Taxonomy" id="1088818"/>
    <lineage>
        <taxon>Eukaryota</taxon>
        <taxon>Viridiplantae</taxon>
        <taxon>Streptophyta</taxon>
        <taxon>Embryophyta</taxon>
        <taxon>Tracheophyta</taxon>
        <taxon>Spermatophyta</taxon>
        <taxon>Magnoliopsida</taxon>
        <taxon>Liliopsida</taxon>
        <taxon>Asparagales</taxon>
        <taxon>Orchidaceae</taxon>
        <taxon>Apostasioideae</taxon>
        <taxon>Apostasia</taxon>
    </lineage>
</organism>
<evidence type="ECO:0000313" key="2">
    <source>
        <dbReference type="Proteomes" id="UP000236161"/>
    </source>
</evidence>
<accession>A0A2I0B829</accession>
<keyword evidence="2" id="KW-1185">Reference proteome</keyword>
<dbReference type="Proteomes" id="UP000236161">
    <property type="component" value="Unassembled WGS sequence"/>
</dbReference>
<name>A0A2I0B829_9ASPA</name>
<dbReference type="EMBL" id="KZ451906">
    <property type="protein sequence ID" value="PKA63952.1"/>
    <property type="molecule type" value="Genomic_DNA"/>
</dbReference>
<gene>
    <name evidence="1" type="ORF">AXF42_Ash004963</name>
</gene>